<evidence type="ECO:0000256" key="4">
    <source>
        <dbReference type="PROSITE-ProRule" id="PRU00146"/>
    </source>
</evidence>
<keyword evidence="8" id="KW-1185">Reference proteome</keyword>
<accession>A0A9P4I970</accession>
<dbReference type="InterPro" id="IPR011011">
    <property type="entry name" value="Znf_FYVE_PHD"/>
</dbReference>
<evidence type="ECO:0000259" key="6">
    <source>
        <dbReference type="PROSITE" id="PS50016"/>
    </source>
</evidence>
<name>A0A9P4I970_9PEZI</name>
<dbReference type="Gene3D" id="3.30.40.10">
    <property type="entry name" value="Zinc/RING finger domain, C3HC4 (zinc finger)"/>
    <property type="match status" value="1"/>
</dbReference>
<keyword evidence="3" id="KW-0862">Zinc</keyword>
<evidence type="ECO:0000256" key="3">
    <source>
        <dbReference type="ARBA" id="ARBA00022833"/>
    </source>
</evidence>
<evidence type="ECO:0000313" key="8">
    <source>
        <dbReference type="Proteomes" id="UP000799772"/>
    </source>
</evidence>
<organism evidence="7 8">
    <name type="scientific">Rhizodiscina lignyota</name>
    <dbReference type="NCBI Taxonomy" id="1504668"/>
    <lineage>
        <taxon>Eukaryota</taxon>
        <taxon>Fungi</taxon>
        <taxon>Dikarya</taxon>
        <taxon>Ascomycota</taxon>
        <taxon>Pezizomycotina</taxon>
        <taxon>Dothideomycetes</taxon>
        <taxon>Pleosporomycetidae</taxon>
        <taxon>Aulographales</taxon>
        <taxon>Rhizodiscinaceae</taxon>
        <taxon>Rhizodiscina</taxon>
    </lineage>
</organism>
<feature type="domain" description="PHD-type" evidence="6">
    <location>
        <begin position="47"/>
        <end position="107"/>
    </location>
</feature>
<dbReference type="EMBL" id="ML978134">
    <property type="protein sequence ID" value="KAF2094337.1"/>
    <property type="molecule type" value="Genomic_DNA"/>
</dbReference>
<feature type="compositionally biased region" description="Polar residues" evidence="5">
    <location>
        <begin position="9"/>
        <end position="20"/>
    </location>
</feature>
<comment type="caution">
    <text evidence="7">The sequence shown here is derived from an EMBL/GenBank/DDBJ whole genome shotgun (WGS) entry which is preliminary data.</text>
</comment>
<keyword evidence="1" id="KW-0479">Metal-binding</keyword>
<evidence type="ECO:0000313" key="7">
    <source>
        <dbReference type="EMBL" id="KAF2094337.1"/>
    </source>
</evidence>
<reference evidence="7" key="1">
    <citation type="journal article" date="2020" name="Stud. Mycol.">
        <title>101 Dothideomycetes genomes: a test case for predicting lifestyles and emergence of pathogens.</title>
        <authorList>
            <person name="Haridas S."/>
            <person name="Albert R."/>
            <person name="Binder M."/>
            <person name="Bloem J."/>
            <person name="Labutti K."/>
            <person name="Salamov A."/>
            <person name="Andreopoulos B."/>
            <person name="Baker S."/>
            <person name="Barry K."/>
            <person name="Bills G."/>
            <person name="Bluhm B."/>
            <person name="Cannon C."/>
            <person name="Castanera R."/>
            <person name="Culley D."/>
            <person name="Daum C."/>
            <person name="Ezra D."/>
            <person name="Gonzalez J."/>
            <person name="Henrissat B."/>
            <person name="Kuo A."/>
            <person name="Liang C."/>
            <person name="Lipzen A."/>
            <person name="Lutzoni F."/>
            <person name="Magnuson J."/>
            <person name="Mondo S."/>
            <person name="Nolan M."/>
            <person name="Ohm R."/>
            <person name="Pangilinan J."/>
            <person name="Park H.-J."/>
            <person name="Ramirez L."/>
            <person name="Alfaro M."/>
            <person name="Sun H."/>
            <person name="Tritt A."/>
            <person name="Yoshinaga Y."/>
            <person name="Zwiers L.-H."/>
            <person name="Turgeon B."/>
            <person name="Goodwin S."/>
            <person name="Spatafora J."/>
            <person name="Crous P."/>
            <person name="Grigoriev I."/>
        </authorList>
    </citation>
    <scope>NUCLEOTIDE SEQUENCE</scope>
    <source>
        <strain evidence="7">CBS 133067</strain>
    </source>
</reference>
<keyword evidence="2 4" id="KW-0863">Zinc-finger</keyword>
<feature type="region of interest" description="Disordered" evidence="5">
    <location>
        <begin position="112"/>
        <end position="138"/>
    </location>
</feature>
<evidence type="ECO:0000256" key="2">
    <source>
        <dbReference type="ARBA" id="ARBA00022771"/>
    </source>
</evidence>
<dbReference type="AlphaFoldDB" id="A0A9P4I970"/>
<dbReference type="InterPro" id="IPR019786">
    <property type="entry name" value="Zinc_finger_PHD-type_CS"/>
</dbReference>
<dbReference type="SUPFAM" id="SSF57903">
    <property type="entry name" value="FYVE/PHD zinc finger"/>
    <property type="match status" value="1"/>
</dbReference>
<dbReference type="InterPro" id="IPR013083">
    <property type="entry name" value="Znf_RING/FYVE/PHD"/>
</dbReference>
<dbReference type="InterPro" id="IPR019787">
    <property type="entry name" value="Znf_PHD-finger"/>
</dbReference>
<protein>
    <recommendedName>
        <fullName evidence="6">PHD-type domain-containing protein</fullName>
    </recommendedName>
</protein>
<proteinExistence type="predicted"/>
<sequence>MAYRKNFFRPSQSARKTQGQNQDAADLLKHIHSSDRAVHFEVLKPNPPTCCICFKSASAQTKKLVQCCYCAYWYHQNCQTKEIDEKYVGGDDDLYNHPYACEDCQKQRAKARKQEDEFRGGVKLPNAVDADGNTEMTE</sequence>
<feature type="region of interest" description="Disordered" evidence="5">
    <location>
        <begin position="1"/>
        <end position="20"/>
    </location>
</feature>
<evidence type="ECO:0000256" key="5">
    <source>
        <dbReference type="SAM" id="MobiDB-lite"/>
    </source>
</evidence>
<dbReference type="PROSITE" id="PS01359">
    <property type="entry name" value="ZF_PHD_1"/>
    <property type="match status" value="1"/>
</dbReference>
<gene>
    <name evidence="7" type="ORF">NA57DRAFT_60384</name>
</gene>
<evidence type="ECO:0000256" key="1">
    <source>
        <dbReference type="ARBA" id="ARBA00022723"/>
    </source>
</evidence>
<dbReference type="Proteomes" id="UP000799772">
    <property type="component" value="Unassembled WGS sequence"/>
</dbReference>
<dbReference type="PROSITE" id="PS50016">
    <property type="entry name" value="ZF_PHD_2"/>
    <property type="match status" value="1"/>
</dbReference>
<dbReference type="GO" id="GO:0008270">
    <property type="term" value="F:zinc ion binding"/>
    <property type="evidence" value="ECO:0007669"/>
    <property type="project" value="UniProtKB-KW"/>
</dbReference>